<dbReference type="EMBL" id="JAQQLI010000024">
    <property type="protein sequence ID" value="MDC7787144.1"/>
    <property type="molecule type" value="Genomic_DNA"/>
</dbReference>
<name>A0ABT5JCZ4_RHOTP</name>
<feature type="domain" description="VanZ-like" evidence="2">
    <location>
        <begin position="47"/>
        <end position="118"/>
    </location>
</feature>
<feature type="transmembrane region" description="Helical" evidence="1">
    <location>
        <begin position="52"/>
        <end position="68"/>
    </location>
</feature>
<gene>
    <name evidence="3" type="ORF">PQJ73_15745</name>
</gene>
<sequence length="141" mass="14354">MTDMADGRTPAVRAVEKAGRLAAAAVALAIVTLSVVPPGLRPVAAPQAVEHAAIFLLLGLASGLAAPGRWRLQAAAAILFTAGVELIQVLAPGRHARWSDLAVDTLGALAGIALAALLLRLAGRPGPAGRPARRRQVSARD</sequence>
<keyword evidence="4" id="KW-1185">Reference proteome</keyword>
<evidence type="ECO:0000313" key="4">
    <source>
        <dbReference type="Proteomes" id="UP001165652"/>
    </source>
</evidence>
<dbReference type="Pfam" id="PF04892">
    <property type="entry name" value="VanZ"/>
    <property type="match status" value="1"/>
</dbReference>
<proteinExistence type="predicted"/>
<feature type="transmembrane region" description="Helical" evidence="1">
    <location>
        <begin position="105"/>
        <end position="123"/>
    </location>
</feature>
<feature type="transmembrane region" description="Helical" evidence="1">
    <location>
        <begin position="21"/>
        <end position="40"/>
    </location>
</feature>
<evidence type="ECO:0000259" key="2">
    <source>
        <dbReference type="Pfam" id="PF04892"/>
    </source>
</evidence>
<dbReference type="InterPro" id="IPR006976">
    <property type="entry name" value="VanZ-like"/>
</dbReference>
<protein>
    <submittedName>
        <fullName evidence="3">VanZ family protein</fullName>
    </submittedName>
</protein>
<reference evidence="3" key="2">
    <citation type="submission" date="2023-02" db="EMBL/GenBank/DDBJ databases">
        <authorList>
            <person name="Rayyan A."/>
            <person name="Meyer T."/>
            <person name="Kyndt J.A."/>
        </authorList>
    </citation>
    <scope>NUCLEOTIDE SEQUENCE</scope>
    <source>
        <strain evidence="3">DSM 9987</strain>
    </source>
</reference>
<feature type="transmembrane region" description="Helical" evidence="1">
    <location>
        <begin position="75"/>
        <end position="93"/>
    </location>
</feature>
<dbReference type="RefSeq" id="WP_272777988.1">
    <property type="nucleotide sequence ID" value="NZ_JAQQLI010000024.1"/>
</dbReference>
<accession>A0ABT5JCZ4</accession>
<dbReference type="Proteomes" id="UP001165652">
    <property type="component" value="Unassembled WGS sequence"/>
</dbReference>
<reference evidence="3" key="1">
    <citation type="journal article" date="2023" name="Microbiol Resour">
        <title>Genome Sequences of Rhodoplanes serenus and Two Thermotolerant Strains, Rhodoplanes tepidamans and 'Rhodoplanes cryptolactis,' Further Refine the Genus.</title>
        <authorList>
            <person name="Rayyan A.A."/>
            <person name="Kyndt J.A."/>
        </authorList>
    </citation>
    <scope>NUCLEOTIDE SEQUENCE</scope>
    <source>
        <strain evidence="3">DSM 9987</strain>
    </source>
</reference>
<keyword evidence="1" id="KW-0472">Membrane</keyword>
<organism evidence="3 4">
    <name type="scientific">Rhodoplanes tepidamans</name>
    <name type="common">Rhodoplanes cryptolactis</name>
    <dbReference type="NCBI Taxonomy" id="200616"/>
    <lineage>
        <taxon>Bacteria</taxon>
        <taxon>Pseudomonadati</taxon>
        <taxon>Pseudomonadota</taxon>
        <taxon>Alphaproteobacteria</taxon>
        <taxon>Hyphomicrobiales</taxon>
        <taxon>Nitrobacteraceae</taxon>
        <taxon>Rhodoplanes</taxon>
    </lineage>
</organism>
<comment type="caution">
    <text evidence="3">The sequence shown here is derived from an EMBL/GenBank/DDBJ whole genome shotgun (WGS) entry which is preliminary data.</text>
</comment>
<keyword evidence="1" id="KW-1133">Transmembrane helix</keyword>
<evidence type="ECO:0000313" key="3">
    <source>
        <dbReference type="EMBL" id="MDC7787144.1"/>
    </source>
</evidence>
<evidence type="ECO:0000256" key="1">
    <source>
        <dbReference type="SAM" id="Phobius"/>
    </source>
</evidence>
<keyword evidence="1" id="KW-0812">Transmembrane</keyword>